<comment type="function">
    <text evidence="3">Necessary for protein synthesis in mitochondria. Functions as a ribosome recycling factor in mitochondria.</text>
</comment>
<evidence type="ECO:0000313" key="6">
    <source>
        <dbReference type="EMBL" id="SPQ18610.1"/>
    </source>
</evidence>
<organism evidence="6 7">
    <name type="scientific">Thermothielavioides terrestris</name>
    <dbReference type="NCBI Taxonomy" id="2587410"/>
    <lineage>
        <taxon>Eukaryota</taxon>
        <taxon>Fungi</taxon>
        <taxon>Dikarya</taxon>
        <taxon>Ascomycota</taxon>
        <taxon>Pezizomycotina</taxon>
        <taxon>Sordariomycetes</taxon>
        <taxon>Sordariomycetidae</taxon>
        <taxon>Sordariales</taxon>
        <taxon>Chaetomiaceae</taxon>
        <taxon>Thermothielavioides</taxon>
    </lineage>
</organism>
<dbReference type="Gene3D" id="3.30.1360.40">
    <property type="match status" value="1"/>
</dbReference>
<dbReference type="GO" id="GO:0005739">
    <property type="term" value="C:mitochondrion"/>
    <property type="evidence" value="ECO:0007669"/>
    <property type="project" value="TreeGrafter"/>
</dbReference>
<name>A0A446B7W7_9PEZI</name>
<feature type="compositionally biased region" description="Basic residues" evidence="4">
    <location>
        <begin position="64"/>
        <end position="74"/>
    </location>
</feature>
<feature type="compositionally biased region" description="Low complexity" evidence="4">
    <location>
        <begin position="77"/>
        <end position="100"/>
    </location>
</feature>
<evidence type="ECO:0000256" key="3">
    <source>
        <dbReference type="ARBA" id="ARBA00024909"/>
    </source>
</evidence>
<dbReference type="GO" id="GO:0006412">
    <property type="term" value="P:translation"/>
    <property type="evidence" value="ECO:0007669"/>
    <property type="project" value="UniProtKB-KW"/>
</dbReference>
<feature type="region of interest" description="Disordered" evidence="4">
    <location>
        <begin position="38"/>
        <end position="123"/>
    </location>
</feature>
<protein>
    <submittedName>
        <fullName evidence="6">A3f7d173-70d6-4d18-a48a-5dc07d6972d1</fullName>
    </submittedName>
</protein>
<comment type="similarity">
    <text evidence="1">Belongs to the RRF family.</text>
</comment>
<gene>
    <name evidence="6" type="ORF">TT172_LOCUS1029</name>
</gene>
<dbReference type="AlphaFoldDB" id="A0A446B7W7"/>
<dbReference type="GO" id="GO:0043023">
    <property type="term" value="F:ribosomal large subunit binding"/>
    <property type="evidence" value="ECO:0007669"/>
    <property type="project" value="TreeGrafter"/>
</dbReference>
<evidence type="ECO:0000256" key="2">
    <source>
        <dbReference type="ARBA" id="ARBA00022917"/>
    </source>
</evidence>
<feature type="domain" description="Ribosome recycling factor" evidence="5">
    <location>
        <begin position="138"/>
        <end position="305"/>
    </location>
</feature>
<evidence type="ECO:0000256" key="4">
    <source>
        <dbReference type="SAM" id="MobiDB-lite"/>
    </source>
</evidence>
<dbReference type="InterPro" id="IPR036191">
    <property type="entry name" value="RRF_sf"/>
</dbReference>
<dbReference type="PANTHER" id="PTHR20982">
    <property type="entry name" value="RIBOSOME RECYCLING FACTOR"/>
    <property type="match status" value="1"/>
</dbReference>
<accession>A0A446B7W7</accession>
<evidence type="ECO:0000256" key="1">
    <source>
        <dbReference type="ARBA" id="ARBA00005912"/>
    </source>
</evidence>
<dbReference type="EMBL" id="OUUZ01000001">
    <property type="protein sequence ID" value="SPQ18610.1"/>
    <property type="molecule type" value="Genomic_DNA"/>
</dbReference>
<dbReference type="InterPro" id="IPR002661">
    <property type="entry name" value="Ribosome_recyc_fac"/>
</dbReference>
<reference evidence="6 7" key="1">
    <citation type="submission" date="2018-04" db="EMBL/GenBank/DDBJ databases">
        <authorList>
            <person name="Huttner S."/>
            <person name="Dainat J."/>
        </authorList>
    </citation>
    <scope>NUCLEOTIDE SEQUENCE [LARGE SCALE GENOMIC DNA]</scope>
</reference>
<evidence type="ECO:0000259" key="5">
    <source>
        <dbReference type="Pfam" id="PF01765"/>
    </source>
</evidence>
<proteinExistence type="inferred from homology"/>
<evidence type="ECO:0000313" key="7">
    <source>
        <dbReference type="Proteomes" id="UP000289323"/>
    </source>
</evidence>
<dbReference type="Gene3D" id="1.10.132.20">
    <property type="entry name" value="Ribosome-recycling factor"/>
    <property type="match status" value="1"/>
</dbReference>
<sequence length="309" mass="34308">MRCFRAANSVLFSKAPSSILPRTASLAAQGSTPARCPLTPVSHVASPGHAPWRPPIARPFFHTANRHGKSKGKGKNGSETTEEPPTTTAATTSDTATATTNGGNNKTPESDRLHPNPEDPFDFTDLANAFARAEKRFTDELKKLRAGGRFNADVIGAVPVQPDKRSPRTFALRELAAVVPLGGRRWSILAFEEASVKPILSAIQRSDEFNQQPQRSEDNPLELTMTVEPERADALAKRARDVCQAWRTRVRDEAHRRAEVHKKWRAEGVVLSDDFHRLKKELQRLQDERMKVILAKEKETVQLIMARAS</sequence>
<dbReference type="PANTHER" id="PTHR20982:SF3">
    <property type="entry name" value="MITOCHONDRIAL RIBOSOME RECYCLING FACTOR PSEUDO 1"/>
    <property type="match status" value="1"/>
</dbReference>
<feature type="compositionally biased region" description="Basic and acidic residues" evidence="4">
    <location>
        <begin position="108"/>
        <end position="117"/>
    </location>
</feature>
<dbReference type="InterPro" id="IPR023584">
    <property type="entry name" value="Ribosome_recyc_fac_dom"/>
</dbReference>
<dbReference type="Pfam" id="PF01765">
    <property type="entry name" value="RRF"/>
    <property type="match status" value="1"/>
</dbReference>
<keyword evidence="2" id="KW-0648">Protein biosynthesis</keyword>
<dbReference type="Proteomes" id="UP000289323">
    <property type="component" value="Unassembled WGS sequence"/>
</dbReference>
<dbReference type="SUPFAM" id="SSF55194">
    <property type="entry name" value="Ribosome recycling factor, RRF"/>
    <property type="match status" value="1"/>
</dbReference>